<protein>
    <submittedName>
        <fullName evidence="3">Uncharacterized protein</fullName>
    </submittedName>
</protein>
<evidence type="ECO:0000313" key="3">
    <source>
        <dbReference type="EMBL" id="GAA5139906.1"/>
    </source>
</evidence>
<keyword evidence="4" id="KW-1185">Reference proteome</keyword>
<accession>A0ABP9P2V5</accession>
<evidence type="ECO:0000313" key="4">
    <source>
        <dbReference type="Proteomes" id="UP001499852"/>
    </source>
</evidence>
<dbReference type="EMBL" id="BAABIA010000004">
    <property type="protein sequence ID" value="GAA5139906.1"/>
    <property type="molecule type" value="Genomic_DNA"/>
</dbReference>
<organism evidence="3 4">
    <name type="scientific">Prosthecobacter algae</name>
    <dbReference type="NCBI Taxonomy" id="1144682"/>
    <lineage>
        <taxon>Bacteria</taxon>
        <taxon>Pseudomonadati</taxon>
        <taxon>Verrucomicrobiota</taxon>
        <taxon>Verrucomicrobiia</taxon>
        <taxon>Verrucomicrobiales</taxon>
        <taxon>Verrucomicrobiaceae</taxon>
        <taxon>Prosthecobacter</taxon>
    </lineage>
</organism>
<dbReference type="PROSITE" id="PS51257">
    <property type="entry name" value="PROKAR_LIPOPROTEIN"/>
    <property type="match status" value="1"/>
</dbReference>
<gene>
    <name evidence="3" type="ORF">GCM10023213_21450</name>
</gene>
<keyword evidence="2" id="KW-0732">Signal</keyword>
<proteinExistence type="predicted"/>
<dbReference type="Proteomes" id="UP001499852">
    <property type="component" value="Unassembled WGS sequence"/>
</dbReference>
<sequence>MKIFTPALLATLFAASCLHADVAAPVADPDLPQPLDTTFAEALLTESPFTRSVNLEESLQLTGMAYVAGHPVATVLNKATHQSYLVTDQPNEMGWHLTAAMAGTDLSNSQVEMQVGPETLVMHYHGQSMSPGEDAKDRSKSRLAGKGEGKKASGKTAASSLLGDKGRELYASLSPEARGKFKDLVRSQLDKKPDMTPEQSSAYAQKVFAKIKENDRPSAAGTPKPPKQSKPVKKKQGA</sequence>
<name>A0ABP9P2V5_9BACT</name>
<feature type="chain" id="PRO_5046811165" evidence="2">
    <location>
        <begin position="21"/>
        <end position="238"/>
    </location>
</feature>
<feature type="signal peptide" evidence="2">
    <location>
        <begin position="1"/>
        <end position="20"/>
    </location>
</feature>
<feature type="compositionally biased region" description="Basic and acidic residues" evidence="1">
    <location>
        <begin position="177"/>
        <end position="195"/>
    </location>
</feature>
<comment type="caution">
    <text evidence="3">The sequence shown here is derived from an EMBL/GenBank/DDBJ whole genome shotgun (WGS) entry which is preliminary data.</text>
</comment>
<feature type="region of interest" description="Disordered" evidence="1">
    <location>
        <begin position="124"/>
        <end position="160"/>
    </location>
</feature>
<evidence type="ECO:0000256" key="1">
    <source>
        <dbReference type="SAM" id="MobiDB-lite"/>
    </source>
</evidence>
<reference evidence="4" key="1">
    <citation type="journal article" date="2019" name="Int. J. Syst. Evol. Microbiol.">
        <title>The Global Catalogue of Microorganisms (GCM) 10K type strain sequencing project: providing services to taxonomists for standard genome sequencing and annotation.</title>
        <authorList>
            <consortium name="The Broad Institute Genomics Platform"/>
            <consortium name="The Broad Institute Genome Sequencing Center for Infectious Disease"/>
            <person name="Wu L."/>
            <person name="Ma J."/>
        </authorList>
    </citation>
    <scope>NUCLEOTIDE SEQUENCE [LARGE SCALE GENOMIC DNA]</scope>
    <source>
        <strain evidence="4">JCM 18053</strain>
    </source>
</reference>
<dbReference type="RefSeq" id="WP_345736378.1">
    <property type="nucleotide sequence ID" value="NZ_BAABIA010000004.1"/>
</dbReference>
<feature type="region of interest" description="Disordered" evidence="1">
    <location>
        <begin position="172"/>
        <end position="238"/>
    </location>
</feature>
<evidence type="ECO:0000256" key="2">
    <source>
        <dbReference type="SAM" id="SignalP"/>
    </source>
</evidence>
<feature type="compositionally biased region" description="Basic and acidic residues" evidence="1">
    <location>
        <begin position="133"/>
        <end position="151"/>
    </location>
</feature>